<sequence>MYDIIKILLPVKTIHEFTRNTSQNMEYCTGILGTNRLLVIEVIVRLLFYQLTFKQKQYFSLYSHFNQSQLIECDAIRIILDNLYIYYIKANGQPETVTKRGWSQKRTWRKQRKSYN</sequence>
<evidence type="ECO:0000313" key="1">
    <source>
        <dbReference type="Proteomes" id="UP000095283"/>
    </source>
</evidence>
<proteinExistence type="predicted"/>
<evidence type="ECO:0000313" key="2">
    <source>
        <dbReference type="WBParaSite" id="Hba_03954"/>
    </source>
</evidence>
<keyword evidence="1" id="KW-1185">Reference proteome</keyword>
<protein>
    <submittedName>
        <fullName evidence="2">Transposase</fullName>
    </submittedName>
</protein>
<dbReference type="Proteomes" id="UP000095283">
    <property type="component" value="Unplaced"/>
</dbReference>
<organism evidence="1 2">
    <name type="scientific">Heterorhabditis bacteriophora</name>
    <name type="common">Entomopathogenic nematode worm</name>
    <dbReference type="NCBI Taxonomy" id="37862"/>
    <lineage>
        <taxon>Eukaryota</taxon>
        <taxon>Metazoa</taxon>
        <taxon>Ecdysozoa</taxon>
        <taxon>Nematoda</taxon>
        <taxon>Chromadorea</taxon>
        <taxon>Rhabditida</taxon>
        <taxon>Rhabditina</taxon>
        <taxon>Rhabditomorpha</taxon>
        <taxon>Strongyloidea</taxon>
        <taxon>Heterorhabditidae</taxon>
        <taxon>Heterorhabditis</taxon>
    </lineage>
</organism>
<name>A0A1I7WG74_HETBA</name>
<accession>A0A1I7WG74</accession>
<dbReference type="WBParaSite" id="Hba_03954">
    <property type="protein sequence ID" value="Hba_03954"/>
    <property type="gene ID" value="Hba_03954"/>
</dbReference>
<reference evidence="2" key="1">
    <citation type="submission" date="2016-11" db="UniProtKB">
        <authorList>
            <consortium name="WormBaseParasite"/>
        </authorList>
    </citation>
    <scope>IDENTIFICATION</scope>
</reference>
<dbReference type="AlphaFoldDB" id="A0A1I7WG74"/>